<dbReference type="EMBL" id="DRXH01000114">
    <property type="protein sequence ID" value="HHM44309.1"/>
    <property type="molecule type" value="Genomic_DNA"/>
</dbReference>
<evidence type="ECO:0000256" key="1">
    <source>
        <dbReference type="SAM" id="Phobius"/>
    </source>
</evidence>
<dbReference type="CDD" id="cd07812">
    <property type="entry name" value="SRPBCC"/>
    <property type="match status" value="1"/>
</dbReference>
<reference evidence="2" key="1">
    <citation type="journal article" date="2020" name="mSystems">
        <title>Genome- and Community-Level Interaction Insights into Carbon Utilization and Element Cycling Functions of Hydrothermarchaeota in Hydrothermal Sediment.</title>
        <authorList>
            <person name="Zhou Z."/>
            <person name="Liu Y."/>
            <person name="Xu W."/>
            <person name="Pan J."/>
            <person name="Luo Z.H."/>
            <person name="Li M."/>
        </authorList>
    </citation>
    <scope>NUCLEOTIDE SEQUENCE [LARGE SCALE GENOMIC DNA]</scope>
    <source>
        <strain evidence="2">SpSt-1074</strain>
    </source>
</reference>
<dbReference type="Pfam" id="PF10604">
    <property type="entry name" value="Polyketide_cyc2"/>
    <property type="match status" value="1"/>
</dbReference>
<organism evidence="2">
    <name type="scientific">Caldiarchaeum subterraneum</name>
    <dbReference type="NCBI Taxonomy" id="311458"/>
    <lineage>
        <taxon>Archaea</taxon>
        <taxon>Nitrososphaerota</taxon>
        <taxon>Candidatus Caldarchaeales</taxon>
        <taxon>Candidatus Caldarchaeaceae</taxon>
        <taxon>Candidatus Caldarchaeum</taxon>
    </lineage>
</organism>
<feature type="transmembrane region" description="Helical" evidence="1">
    <location>
        <begin position="175"/>
        <end position="192"/>
    </location>
</feature>
<proteinExistence type="predicted"/>
<accession>A0A7J3VTF7</accession>
<feature type="transmembrane region" description="Helical" evidence="1">
    <location>
        <begin position="251"/>
        <end position="275"/>
    </location>
</feature>
<keyword evidence="1" id="KW-1133">Transmembrane helix</keyword>
<feature type="transmembrane region" description="Helical" evidence="1">
    <location>
        <begin position="281"/>
        <end position="301"/>
    </location>
</feature>
<dbReference type="Gene3D" id="3.30.530.20">
    <property type="match status" value="1"/>
</dbReference>
<evidence type="ECO:0000313" key="2">
    <source>
        <dbReference type="EMBL" id="HHM44309.1"/>
    </source>
</evidence>
<name>A0A7J3VTF7_CALS0</name>
<keyword evidence="1" id="KW-0812">Transmembrane</keyword>
<comment type="caution">
    <text evidence="2">The sequence shown here is derived from an EMBL/GenBank/DDBJ whole genome shotgun (WGS) entry which is preliminary data.</text>
</comment>
<feature type="transmembrane region" description="Helical" evidence="1">
    <location>
        <begin position="144"/>
        <end position="163"/>
    </location>
</feature>
<dbReference type="SUPFAM" id="SSF55961">
    <property type="entry name" value="Bet v1-like"/>
    <property type="match status" value="1"/>
</dbReference>
<protein>
    <recommendedName>
        <fullName evidence="3">SRPBCC family protein</fullName>
    </recommendedName>
</protein>
<evidence type="ECO:0008006" key="3">
    <source>
        <dbReference type="Google" id="ProtNLM"/>
    </source>
</evidence>
<dbReference type="InterPro" id="IPR019587">
    <property type="entry name" value="Polyketide_cyclase/dehydratase"/>
</dbReference>
<sequence length="324" mass="35511">MRWTFRFTYELPASPGEVYGFFRNVENMGKAWPPDMKMRLVSAEGNLYTVGFRFLGQAFTARFRVDDQPGMKQHHETLEFPFGGLRHTIAVEPSGSGSRVVEEMTLNSSNPFAGFFFRKILEYREQAIKHSFGVAENPVYRDPLSISLAAGNFVSLLGAFAAYGLQLAPLPPLPGARFIAGLVSFMLLWFFTHDLAHYAVGRLAGVRFSNYYLGLSNIVRLGLVPRQFKTLPVALGIKIDRLNSTATPRGYAAMYAAGPIASMLFPLTIPLIMLANNPGGIAGQLLLLLAAANIVFTSIFSPKAGCIAKARKALAKPVSRPQTA</sequence>
<dbReference type="InterPro" id="IPR023393">
    <property type="entry name" value="START-like_dom_sf"/>
</dbReference>
<gene>
    <name evidence="2" type="ORF">ENM31_03310</name>
</gene>
<dbReference type="AlphaFoldDB" id="A0A7J3VTF7"/>
<keyword evidence="1" id="KW-0472">Membrane</keyword>